<feature type="compositionally biased region" description="Basic and acidic residues" evidence="1">
    <location>
        <begin position="15"/>
        <end position="24"/>
    </location>
</feature>
<reference evidence="2 3" key="1">
    <citation type="submission" date="2021-03" db="EMBL/GenBank/DDBJ databases">
        <authorList>
            <person name="Peeters C."/>
        </authorList>
    </citation>
    <scope>NUCLEOTIDE SEQUENCE [LARGE SCALE GENOMIC DNA]</scope>
    <source>
        <strain evidence="2 3">LMG 26411</strain>
    </source>
</reference>
<evidence type="ECO:0000313" key="3">
    <source>
        <dbReference type="Proteomes" id="UP000672657"/>
    </source>
</evidence>
<protein>
    <submittedName>
        <fullName evidence="2">Uncharacterized protein</fullName>
    </submittedName>
</protein>
<proteinExistence type="predicted"/>
<accession>A0ABN7PVJ6</accession>
<gene>
    <name evidence="2" type="ORF">LMG26411_02120</name>
</gene>
<organism evidence="2 3">
    <name type="scientific">Cupriavidus numazuensis</name>
    <dbReference type="NCBI Taxonomy" id="221992"/>
    <lineage>
        <taxon>Bacteria</taxon>
        <taxon>Pseudomonadati</taxon>
        <taxon>Pseudomonadota</taxon>
        <taxon>Betaproteobacteria</taxon>
        <taxon>Burkholderiales</taxon>
        <taxon>Burkholderiaceae</taxon>
        <taxon>Cupriavidus</taxon>
    </lineage>
</organism>
<evidence type="ECO:0000313" key="2">
    <source>
        <dbReference type="EMBL" id="CAG2141794.1"/>
    </source>
</evidence>
<name>A0ABN7PVJ6_9BURK</name>
<dbReference type="Proteomes" id="UP000672657">
    <property type="component" value="Unassembled WGS sequence"/>
</dbReference>
<evidence type="ECO:0000256" key="1">
    <source>
        <dbReference type="SAM" id="MobiDB-lite"/>
    </source>
</evidence>
<comment type="caution">
    <text evidence="2">The sequence shown here is derived from an EMBL/GenBank/DDBJ whole genome shotgun (WGS) entry which is preliminary data.</text>
</comment>
<sequence length="54" mass="5646">MAAGRAMGRMNHQNRVGEGKEGAGVRHPTQGAASAARLRTRANAGALHVICDHQ</sequence>
<keyword evidence="3" id="KW-1185">Reference proteome</keyword>
<feature type="region of interest" description="Disordered" evidence="1">
    <location>
        <begin position="1"/>
        <end position="39"/>
    </location>
</feature>
<dbReference type="EMBL" id="CAJPVI010000010">
    <property type="protein sequence ID" value="CAG2141794.1"/>
    <property type="molecule type" value="Genomic_DNA"/>
</dbReference>